<feature type="transmembrane region" description="Helical" evidence="1">
    <location>
        <begin position="650"/>
        <end position="683"/>
    </location>
</feature>
<name>A0A9Q0N2J7_9DIPT</name>
<keyword evidence="1" id="KW-1133">Transmembrane helix</keyword>
<dbReference type="AlphaFoldDB" id="A0A9Q0N2J7"/>
<organism evidence="3 4">
    <name type="scientific">Pseudolycoriella hygida</name>
    <dbReference type="NCBI Taxonomy" id="35572"/>
    <lineage>
        <taxon>Eukaryota</taxon>
        <taxon>Metazoa</taxon>
        <taxon>Ecdysozoa</taxon>
        <taxon>Arthropoda</taxon>
        <taxon>Hexapoda</taxon>
        <taxon>Insecta</taxon>
        <taxon>Pterygota</taxon>
        <taxon>Neoptera</taxon>
        <taxon>Endopterygota</taxon>
        <taxon>Diptera</taxon>
        <taxon>Nematocera</taxon>
        <taxon>Sciaroidea</taxon>
        <taxon>Sciaridae</taxon>
        <taxon>Pseudolycoriella</taxon>
    </lineage>
</organism>
<feature type="transmembrane region" description="Helical" evidence="1">
    <location>
        <begin position="609"/>
        <end position="630"/>
    </location>
</feature>
<feature type="domain" description="SET" evidence="2">
    <location>
        <begin position="167"/>
        <end position="361"/>
    </location>
</feature>
<sequence length="709" mass="80759">GHWQKESERRSALYKDLFQNIEEHIPDFMTMDISYLADGITESDLKKNNDKSIDLRNEGNKLYREGRYREAIAFYNYALCFAVTNTEAVAIAYGNRSAAYFAMQLYHSCNIDIALSLSGRCSKSLMERLAERSENCRARMEGESDYPKRFLPHLNGRKNNKFLYMNDDLEIQKNDEFGRCIVAKNDIEADCGATYYADISEGPRNISHSFLVPAMEYFENAEKLMKFVEETVAPGKSEKFKIPLYMMDDRSKYETFLTLWTSQHLDDLIGITYKLFNTMIGFKQIRDRFDTLEKERFFMHLLVQHAMVVLSNTIENNIGIIPSMMNHSCFPNVHVTQVDNKTVCTIIKPVGVGEQLFVAYVHPARLRIDSEFEYGEMHRKYGFRCKCFICSQEMRGFGKLQCDPLYALIESARTPTNMEELTIAFERCLRYLNSKMIKLNSFLCFDLKTGGQVIGWWSMLSSLATLLGYVILFITISCSDITLISEARACSDLKGTVGTIVLVVLGVLCPLIAYFGWKCVQGANARDHKQIRPLKIVYAIAAVLSILLLFRQLPVALIHLKTGGQFIGWWTMLSSLATLFCYVILFIALSCSDIKDSLEMKACFDLKGSVGTIVLVVLGVLCPLIAYFGWKCVQGANARDHKQIRPLKIVYAIIAVLSILLLFTLLPVAFVHCIVTTYCYLVLSSLYDLFKEESENGGNKNQHRFPVQV</sequence>
<dbReference type="InterPro" id="IPR011990">
    <property type="entry name" value="TPR-like_helical_dom_sf"/>
</dbReference>
<accession>A0A9Q0N2J7</accession>
<reference evidence="3" key="1">
    <citation type="submission" date="2022-07" db="EMBL/GenBank/DDBJ databases">
        <authorList>
            <person name="Trinca V."/>
            <person name="Uliana J.V.C."/>
            <person name="Torres T.T."/>
            <person name="Ward R.J."/>
            <person name="Monesi N."/>
        </authorList>
    </citation>
    <scope>NUCLEOTIDE SEQUENCE</scope>
    <source>
        <strain evidence="3">HSMRA1968</strain>
        <tissue evidence="3">Whole embryos</tissue>
    </source>
</reference>
<feature type="transmembrane region" description="Helical" evidence="1">
    <location>
        <begin position="454"/>
        <end position="476"/>
    </location>
</feature>
<gene>
    <name evidence="3" type="primary">smyd4_9</name>
    <name evidence="3" type="ORF">Bhyg_06556</name>
</gene>
<evidence type="ECO:0000259" key="2">
    <source>
        <dbReference type="PROSITE" id="PS50280"/>
    </source>
</evidence>
<feature type="transmembrane region" description="Helical" evidence="1">
    <location>
        <begin position="497"/>
        <end position="517"/>
    </location>
</feature>
<dbReference type="PROSITE" id="PS50280">
    <property type="entry name" value="SET"/>
    <property type="match status" value="1"/>
</dbReference>
<evidence type="ECO:0000256" key="1">
    <source>
        <dbReference type="SAM" id="Phobius"/>
    </source>
</evidence>
<dbReference type="Gene3D" id="1.25.40.10">
    <property type="entry name" value="Tetratricopeptide repeat domain"/>
    <property type="match status" value="1"/>
</dbReference>
<comment type="caution">
    <text evidence="3">The sequence shown here is derived from an EMBL/GenBank/DDBJ whole genome shotgun (WGS) entry which is preliminary data.</text>
</comment>
<dbReference type="InterPro" id="IPR001214">
    <property type="entry name" value="SET_dom"/>
</dbReference>
<dbReference type="Gene3D" id="2.170.270.10">
    <property type="entry name" value="SET domain"/>
    <property type="match status" value="1"/>
</dbReference>
<dbReference type="OrthoDB" id="62495at2759"/>
<keyword evidence="1" id="KW-0812">Transmembrane</keyword>
<dbReference type="EMBL" id="WJQU01000002">
    <property type="protein sequence ID" value="KAJ6641616.1"/>
    <property type="molecule type" value="Genomic_DNA"/>
</dbReference>
<protein>
    <submittedName>
        <fullName evidence="3">SET and MYND domain-containing protein 4</fullName>
    </submittedName>
</protein>
<dbReference type="SUPFAM" id="SSF48452">
    <property type="entry name" value="TPR-like"/>
    <property type="match status" value="1"/>
</dbReference>
<dbReference type="GO" id="GO:0008757">
    <property type="term" value="F:S-adenosylmethionine-dependent methyltransferase activity"/>
    <property type="evidence" value="ECO:0007669"/>
    <property type="project" value="UniProtKB-ARBA"/>
</dbReference>
<keyword evidence="4" id="KW-1185">Reference proteome</keyword>
<feature type="non-terminal residue" evidence="3">
    <location>
        <position position="709"/>
    </location>
</feature>
<dbReference type="PANTHER" id="PTHR47111:SF1">
    <property type="entry name" value="SET AND MYND DOMAIN-CONTAINING PROTEIN 4"/>
    <property type="match status" value="1"/>
</dbReference>
<keyword evidence="1" id="KW-0472">Membrane</keyword>
<dbReference type="PANTHER" id="PTHR47111">
    <property type="entry name" value="BCDNA.LD29892"/>
    <property type="match status" value="1"/>
</dbReference>
<proteinExistence type="predicted"/>
<dbReference type="Proteomes" id="UP001151699">
    <property type="component" value="Chromosome B"/>
</dbReference>
<dbReference type="GO" id="GO:0008170">
    <property type="term" value="F:N-methyltransferase activity"/>
    <property type="evidence" value="ECO:0007669"/>
    <property type="project" value="UniProtKB-ARBA"/>
</dbReference>
<dbReference type="GO" id="GO:0008276">
    <property type="term" value="F:protein methyltransferase activity"/>
    <property type="evidence" value="ECO:0007669"/>
    <property type="project" value="UniProtKB-ARBA"/>
</dbReference>
<dbReference type="InterPro" id="IPR046341">
    <property type="entry name" value="SET_dom_sf"/>
</dbReference>
<feature type="transmembrane region" description="Helical" evidence="1">
    <location>
        <begin position="537"/>
        <end position="560"/>
    </location>
</feature>
<dbReference type="Pfam" id="PF00856">
    <property type="entry name" value="SET"/>
    <property type="match status" value="1"/>
</dbReference>
<dbReference type="SUPFAM" id="SSF82199">
    <property type="entry name" value="SET domain"/>
    <property type="match status" value="1"/>
</dbReference>
<evidence type="ECO:0000313" key="3">
    <source>
        <dbReference type="EMBL" id="KAJ6641616.1"/>
    </source>
</evidence>
<evidence type="ECO:0000313" key="4">
    <source>
        <dbReference type="Proteomes" id="UP001151699"/>
    </source>
</evidence>
<feature type="transmembrane region" description="Helical" evidence="1">
    <location>
        <begin position="567"/>
        <end position="589"/>
    </location>
</feature>